<dbReference type="InterPro" id="IPR035089">
    <property type="entry name" value="Phage_sheath_subtilisin"/>
</dbReference>
<evidence type="ECO:0000259" key="2">
    <source>
        <dbReference type="Pfam" id="PF04984"/>
    </source>
</evidence>
<comment type="caution">
    <text evidence="4">The sequence shown here is derived from an EMBL/GenBank/DDBJ whole genome shotgun (WGS) entry which is preliminary data.</text>
</comment>
<feature type="domain" description="Tail sheath protein subtilisin-like" evidence="2">
    <location>
        <begin position="118"/>
        <end position="275"/>
    </location>
</feature>
<reference evidence="4 5" key="1">
    <citation type="submission" date="2018-06" db="EMBL/GenBank/DDBJ databases">
        <title>Genomic Encyclopedia of Archaeal and Bacterial Type Strains, Phase II (KMG-II): from individual species to whole genera.</title>
        <authorList>
            <person name="Goeker M."/>
        </authorList>
    </citation>
    <scope>NUCLEOTIDE SEQUENCE [LARGE SCALE GENOMIC DNA]</scope>
    <source>
        <strain evidence="4 5">DSM 18774</strain>
    </source>
</reference>
<dbReference type="PANTHER" id="PTHR35861:SF1">
    <property type="entry name" value="PHAGE TAIL SHEATH PROTEIN"/>
    <property type="match status" value="1"/>
</dbReference>
<comment type="similarity">
    <text evidence="1">Belongs to the myoviridae tail sheath protein family.</text>
</comment>
<name>A0A2W7RF13_9RHOB</name>
<dbReference type="PANTHER" id="PTHR35861">
    <property type="match status" value="1"/>
</dbReference>
<dbReference type="AlphaFoldDB" id="A0A2W7RF13"/>
<organism evidence="4 5">
    <name type="scientific">Cereibacter changlensis</name>
    <dbReference type="NCBI Taxonomy" id="402884"/>
    <lineage>
        <taxon>Bacteria</taxon>
        <taxon>Pseudomonadati</taxon>
        <taxon>Pseudomonadota</taxon>
        <taxon>Alphaproteobacteria</taxon>
        <taxon>Rhodobacterales</taxon>
        <taxon>Paracoccaceae</taxon>
        <taxon>Cereibacter</taxon>
    </lineage>
</organism>
<dbReference type="RefSeq" id="WP_111467520.1">
    <property type="nucleotide sequence ID" value="NZ_QKZS01000016.1"/>
</dbReference>
<proteinExistence type="inferred from homology"/>
<evidence type="ECO:0008006" key="6">
    <source>
        <dbReference type="Google" id="ProtNLM"/>
    </source>
</evidence>
<dbReference type="InterPro" id="IPR020287">
    <property type="entry name" value="Tail_sheath_C"/>
</dbReference>
<dbReference type="Pfam" id="PF04984">
    <property type="entry name" value="Phage_sheath_1"/>
    <property type="match status" value="1"/>
</dbReference>
<dbReference type="Gene3D" id="3.40.50.11780">
    <property type="match status" value="1"/>
</dbReference>
<evidence type="ECO:0000256" key="1">
    <source>
        <dbReference type="ARBA" id="ARBA00008005"/>
    </source>
</evidence>
<accession>A0A2W7RF13</accession>
<evidence type="ECO:0000313" key="4">
    <source>
        <dbReference type="EMBL" id="PZX49305.1"/>
    </source>
</evidence>
<dbReference type="Pfam" id="PF17482">
    <property type="entry name" value="Phage_sheath_1C"/>
    <property type="match status" value="1"/>
</dbReference>
<dbReference type="Proteomes" id="UP000249538">
    <property type="component" value="Unassembled WGS sequence"/>
</dbReference>
<feature type="domain" description="Tail sheath protein C-terminal" evidence="3">
    <location>
        <begin position="278"/>
        <end position="376"/>
    </location>
</feature>
<dbReference type="InterPro" id="IPR052042">
    <property type="entry name" value="Tail_sheath_structural"/>
</dbReference>
<gene>
    <name evidence="4" type="ORF">LX76_03940</name>
</gene>
<protein>
    <recommendedName>
        <fullName evidence="6">Phage tail protein</fullName>
    </recommendedName>
</protein>
<dbReference type="EMBL" id="QKZS01000016">
    <property type="protein sequence ID" value="PZX49305.1"/>
    <property type="molecule type" value="Genomic_DNA"/>
</dbReference>
<sequence>MPEQFLHGIETVEIDDGLRPIQTVKSSIIGFIGTAPEADAATFPLDTPVLVTGPRMAAGLGAAGTLKDAFTAAYAQGVSVAIVVRVAEGADAAETLSAVAGDPTTGSGVWALINAGNLTGQTPRILAAPGFTATPAASPAAPVTQALVSVASRLRAVVIADGPNTTEADALTDRGKYGSDRLFIVDPAVRVWDTVTSAYVTRPASAYVAGALSAQDASRGFWWSPSNRILEGVAATARPISWAISDPDTEANRLNGGEVATIIRADGFRLWGNRSAATDPLWAFLPVRRTADMIYESIEGALLWAMDRPFSAQLLRDIRDSVAAYLATLKARGAILGGNVWIDPELNTEATLKAGKLYLDFDIEPPAPLEHLTLQARRNGDYYEELVTAVTGAQ</sequence>
<evidence type="ECO:0000313" key="5">
    <source>
        <dbReference type="Proteomes" id="UP000249538"/>
    </source>
</evidence>
<evidence type="ECO:0000259" key="3">
    <source>
        <dbReference type="Pfam" id="PF17482"/>
    </source>
</evidence>